<dbReference type="PANTHER" id="PTHR24390:SF229">
    <property type="entry name" value="ZINC FINGER PROTEIN XFIN"/>
    <property type="match status" value="1"/>
</dbReference>
<dbReference type="Pfam" id="PF00096">
    <property type="entry name" value="zf-C2H2"/>
    <property type="match status" value="5"/>
</dbReference>
<dbReference type="InterPro" id="IPR036236">
    <property type="entry name" value="Znf_C2H2_sf"/>
</dbReference>
<keyword evidence="7" id="KW-0539">Nucleus</keyword>
<dbReference type="Pfam" id="PF07776">
    <property type="entry name" value="zf-AD"/>
    <property type="match status" value="1"/>
</dbReference>
<dbReference type="FunFam" id="3.30.160.60:FF:001530">
    <property type="entry name" value="Zinc finger protein 268"/>
    <property type="match status" value="1"/>
</dbReference>
<feature type="binding site" evidence="9">
    <location>
        <position position="59"/>
    </location>
    <ligand>
        <name>Zn(2+)</name>
        <dbReference type="ChEBI" id="CHEBI:29105"/>
    </ligand>
</feature>
<dbReference type="PANTHER" id="PTHR24390">
    <property type="entry name" value="ZINC FINGER PROTEIN"/>
    <property type="match status" value="1"/>
</dbReference>
<organism evidence="13 14">
    <name type="scientific">Stomoxys calcitrans</name>
    <name type="common">Stable fly</name>
    <name type="synonym">Conops calcitrans</name>
    <dbReference type="NCBI Taxonomy" id="35570"/>
    <lineage>
        <taxon>Eukaryota</taxon>
        <taxon>Metazoa</taxon>
        <taxon>Ecdysozoa</taxon>
        <taxon>Arthropoda</taxon>
        <taxon>Hexapoda</taxon>
        <taxon>Insecta</taxon>
        <taxon>Pterygota</taxon>
        <taxon>Neoptera</taxon>
        <taxon>Endopterygota</taxon>
        <taxon>Diptera</taxon>
        <taxon>Brachycera</taxon>
        <taxon>Muscomorpha</taxon>
        <taxon>Muscoidea</taxon>
        <taxon>Muscidae</taxon>
        <taxon>Stomoxys</taxon>
    </lineage>
</organism>
<evidence type="ECO:0000313" key="13">
    <source>
        <dbReference type="EnsemblMetazoa" id="SCAU004535-PA"/>
    </source>
</evidence>
<keyword evidence="14" id="KW-1185">Reference proteome</keyword>
<feature type="domain" description="C2H2-type" evidence="11">
    <location>
        <begin position="400"/>
        <end position="430"/>
    </location>
</feature>
<evidence type="ECO:0000259" key="11">
    <source>
        <dbReference type="PROSITE" id="PS50157"/>
    </source>
</evidence>
<feature type="domain" description="C2H2-type" evidence="11">
    <location>
        <begin position="289"/>
        <end position="315"/>
    </location>
</feature>
<evidence type="ECO:0000256" key="5">
    <source>
        <dbReference type="ARBA" id="ARBA00022771"/>
    </source>
</evidence>
<evidence type="ECO:0000256" key="10">
    <source>
        <dbReference type="SAM" id="MobiDB-lite"/>
    </source>
</evidence>
<dbReference type="FunFam" id="3.30.160.60:FF:000624">
    <property type="entry name" value="zinc finger protein 697"/>
    <property type="match status" value="1"/>
</dbReference>
<dbReference type="FunFam" id="3.30.160.60:FF:002455">
    <property type="entry name" value="FI03704p"/>
    <property type="match status" value="1"/>
</dbReference>
<evidence type="ECO:0000256" key="2">
    <source>
        <dbReference type="ARBA" id="ARBA00006991"/>
    </source>
</evidence>
<dbReference type="GO" id="GO:0008270">
    <property type="term" value="F:zinc ion binding"/>
    <property type="evidence" value="ECO:0007669"/>
    <property type="project" value="UniProtKB-UniRule"/>
</dbReference>
<comment type="subcellular location">
    <subcellularLocation>
        <location evidence="1">Nucleus</location>
    </subcellularLocation>
</comment>
<evidence type="ECO:0000259" key="12">
    <source>
        <dbReference type="PROSITE" id="PS51915"/>
    </source>
</evidence>
<dbReference type="VEuPathDB" id="VectorBase:SCAU004535"/>
<dbReference type="OrthoDB" id="8117402at2759"/>
<gene>
    <name evidence="13" type="primary">106093367</name>
</gene>
<evidence type="ECO:0000256" key="1">
    <source>
        <dbReference type="ARBA" id="ARBA00004123"/>
    </source>
</evidence>
<evidence type="ECO:0000256" key="9">
    <source>
        <dbReference type="PROSITE-ProRule" id="PRU01263"/>
    </source>
</evidence>
<comment type="similarity">
    <text evidence="2">Belongs to the krueppel C2H2-type zinc-finger protein family.</text>
</comment>
<feature type="domain" description="C2H2-type" evidence="11">
    <location>
        <begin position="196"/>
        <end position="220"/>
    </location>
</feature>
<dbReference type="GO" id="GO:0003700">
    <property type="term" value="F:DNA-binding transcription factor activity"/>
    <property type="evidence" value="ECO:0007669"/>
    <property type="project" value="TreeGrafter"/>
</dbReference>
<keyword evidence="5 8" id="KW-0863">Zinc-finger</keyword>
<dbReference type="Gene3D" id="3.40.1800.20">
    <property type="match status" value="1"/>
</dbReference>
<keyword evidence="3 9" id="KW-0479">Metal-binding</keyword>
<feature type="binding site" evidence="9">
    <location>
        <position position="12"/>
    </location>
    <ligand>
        <name>Zn(2+)</name>
        <dbReference type="ChEBI" id="CHEBI:29105"/>
    </ligand>
</feature>
<feature type="region of interest" description="Disordered" evidence="10">
    <location>
        <begin position="422"/>
        <end position="464"/>
    </location>
</feature>
<dbReference type="Pfam" id="PF13912">
    <property type="entry name" value="zf-C2H2_6"/>
    <property type="match status" value="1"/>
</dbReference>
<proteinExistence type="inferred from homology"/>
<evidence type="ECO:0000256" key="7">
    <source>
        <dbReference type="ARBA" id="ARBA00023242"/>
    </source>
</evidence>
<keyword evidence="4" id="KW-0677">Repeat</keyword>
<evidence type="ECO:0000256" key="4">
    <source>
        <dbReference type="ARBA" id="ARBA00022737"/>
    </source>
</evidence>
<dbReference type="PROSITE" id="PS00028">
    <property type="entry name" value="ZINC_FINGER_C2H2_1"/>
    <property type="match status" value="6"/>
</dbReference>
<feature type="binding site" evidence="9">
    <location>
        <position position="9"/>
    </location>
    <ligand>
        <name>Zn(2+)</name>
        <dbReference type="ChEBI" id="CHEBI:29105"/>
    </ligand>
</feature>
<dbReference type="GO" id="GO:0000978">
    <property type="term" value="F:RNA polymerase II cis-regulatory region sequence-specific DNA binding"/>
    <property type="evidence" value="ECO:0007669"/>
    <property type="project" value="TreeGrafter"/>
</dbReference>
<protein>
    <recommendedName>
        <fullName evidence="15">Protein krueppel</fullName>
    </recommendedName>
</protein>
<feature type="domain" description="C2H2-type" evidence="11">
    <location>
        <begin position="316"/>
        <end position="343"/>
    </location>
</feature>
<dbReference type="GO" id="GO:0000122">
    <property type="term" value="P:negative regulation of transcription by RNA polymerase II"/>
    <property type="evidence" value="ECO:0007669"/>
    <property type="project" value="UniProtKB-ARBA"/>
</dbReference>
<dbReference type="SMART" id="SM00355">
    <property type="entry name" value="ZnF_C2H2"/>
    <property type="match status" value="7"/>
</dbReference>
<reference evidence="13" key="1">
    <citation type="submission" date="2020-05" db="UniProtKB">
        <authorList>
            <consortium name="EnsemblMetazoa"/>
        </authorList>
    </citation>
    <scope>IDENTIFICATION</scope>
    <source>
        <strain evidence="13">USDA</strain>
    </source>
</reference>
<evidence type="ECO:0000313" key="14">
    <source>
        <dbReference type="Proteomes" id="UP000095300"/>
    </source>
</evidence>
<dbReference type="Proteomes" id="UP000095300">
    <property type="component" value="Unassembled WGS sequence"/>
</dbReference>
<dbReference type="STRING" id="35570.A0A1I8P3J5"/>
<dbReference type="EnsemblMetazoa" id="SCAU004535-RA">
    <property type="protein sequence ID" value="SCAU004535-PA"/>
    <property type="gene ID" value="SCAU004535"/>
</dbReference>
<name>A0A1I8P3J5_STOCA</name>
<dbReference type="InterPro" id="IPR013087">
    <property type="entry name" value="Znf_C2H2_type"/>
</dbReference>
<evidence type="ECO:0000256" key="3">
    <source>
        <dbReference type="ARBA" id="ARBA00022723"/>
    </source>
</evidence>
<feature type="domain" description="C2H2-type" evidence="11">
    <location>
        <begin position="243"/>
        <end position="271"/>
    </location>
</feature>
<feature type="domain" description="ZAD" evidence="12">
    <location>
        <begin position="7"/>
        <end position="83"/>
    </location>
</feature>
<evidence type="ECO:0008006" key="15">
    <source>
        <dbReference type="Google" id="ProtNLM"/>
    </source>
</evidence>
<evidence type="ECO:0000256" key="6">
    <source>
        <dbReference type="ARBA" id="ARBA00022833"/>
    </source>
</evidence>
<dbReference type="PROSITE" id="PS50157">
    <property type="entry name" value="ZINC_FINGER_C2H2_2"/>
    <property type="match status" value="7"/>
</dbReference>
<feature type="domain" description="C2H2-type" evidence="11">
    <location>
        <begin position="344"/>
        <end position="371"/>
    </location>
</feature>
<dbReference type="AlphaFoldDB" id="A0A1I8P3J5"/>
<dbReference type="SUPFAM" id="SSF57716">
    <property type="entry name" value="Glucocorticoid receptor-like (DNA-binding domain)"/>
    <property type="match status" value="1"/>
</dbReference>
<sequence>MESSLSLACRVCLQNSPDSNSFFDEVEYDEYMKLAALFKRVTSIEILESDRCTHICHECTDKLLTSYEFLCAVEKAEQDIEYFLGSVVEEEVDNANIDPDLEPSDVEAEPIADVNEIDVLEEEFYAHDVDTEGKAEVDEIYIEREMISDDPSVIWEEIKKDSAGDSQEAIELGADNISNKAIGSRLSKRRHSSGNFKCPTCDRSFAKIETLERHIKIAHTVIPTLSPQAGEHTTSADADEQKIHCPHCPQFFKRRKNYVRHLLTCHSKEAECLSAEDKELAKTKNYKRGICPYCGESFTQASLIIHIRRHTGHNPYKCDSCDKAFPRRQDLKIHQRMHTGERPHQCHLCAKSFTRANKLARHMRIHTGSRPYKCTKCDRSFTQSNDLKIHIRRHTGERPYKCNVCAESFICGTALKTHRKQKNHHTAEDEQNDPFANWRVSNRKSKSETNRAVQRDKQCNNREVKSEAFEDSDCQITTV</sequence>
<dbReference type="FunFam" id="3.30.160.60:FF:000912">
    <property type="entry name" value="Zinc finger protein 660"/>
    <property type="match status" value="1"/>
</dbReference>
<dbReference type="GO" id="GO:0045595">
    <property type="term" value="P:regulation of cell differentiation"/>
    <property type="evidence" value="ECO:0007669"/>
    <property type="project" value="UniProtKB-ARBA"/>
</dbReference>
<feature type="compositionally biased region" description="Basic and acidic residues" evidence="10">
    <location>
        <begin position="445"/>
        <end position="464"/>
    </location>
</feature>
<dbReference type="PROSITE" id="PS51915">
    <property type="entry name" value="ZAD"/>
    <property type="match status" value="1"/>
</dbReference>
<dbReference type="Gene3D" id="3.30.160.60">
    <property type="entry name" value="Classic Zinc Finger"/>
    <property type="match status" value="6"/>
</dbReference>
<dbReference type="KEGG" id="scac:106093367"/>
<accession>A0A1I8P3J5</accession>
<feature type="binding site" evidence="9">
    <location>
        <position position="56"/>
    </location>
    <ligand>
        <name>Zn(2+)</name>
        <dbReference type="ChEBI" id="CHEBI:29105"/>
    </ligand>
</feature>
<feature type="domain" description="C2H2-type" evidence="11">
    <location>
        <begin position="372"/>
        <end position="399"/>
    </location>
</feature>
<evidence type="ECO:0000256" key="8">
    <source>
        <dbReference type="PROSITE-ProRule" id="PRU00042"/>
    </source>
</evidence>
<dbReference type="InterPro" id="IPR012934">
    <property type="entry name" value="Znf_AD"/>
</dbReference>
<keyword evidence="6 9" id="KW-0862">Zinc</keyword>
<dbReference type="SUPFAM" id="SSF57667">
    <property type="entry name" value="beta-beta-alpha zinc fingers"/>
    <property type="match status" value="2"/>
</dbReference>
<dbReference type="GO" id="GO:0005634">
    <property type="term" value="C:nucleus"/>
    <property type="evidence" value="ECO:0007669"/>
    <property type="project" value="UniProtKB-SubCell"/>
</dbReference>